<evidence type="ECO:0000256" key="1">
    <source>
        <dbReference type="ARBA" id="ARBA00022801"/>
    </source>
</evidence>
<dbReference type="SUPFAM" id="SSF53474">
    <property type="entry name" value="alpha/beta-Hydrolases"/>
    <property type="match status" value="1"/>
</dbReference>
<dbReference type="GO" id="GO:0016020">
    <property type="term" value="C:membrane"/>
    <property type="evidence" value="ECO:0007669"/>
    <property type="project" value="TreeGrafter"/>
</dbReference>
<evidence type="ECO:0000313" key="3">
    <source>
        <dbReference type="EMBL" id="NYI71769.1"/>
    </source>
</evidence>
<dbReference type="AlphaFoldDB" id="A0A7Z0DAG8"/>
<keyword evidence="4" id="KW-1185">Reference proteome</keyword>
<proteinExistence type="predicted"/>
<gene>
    <name evidence="3" type="ORF">GGQ54_002329</name>
</gene>
<evidence type="ECO:0000259" key="2">
    <source>
        <dbReference type="Pfam" id="PF00561"/>
    </source>
</evidence>
<dbReference type="PANTHER" id="PTHR43798:SF31">
    <property type="entry name" value="AB HYDROLASE SUPERFAMILY PROTEIN YCLE"/>
    <property type="match status" value="1"/>
</dbReference>
<dbReference type="EMBL" id="JACBZS010000001">
    <property type="protein sequence ID" value="NYI71769.1"/>
    <property type="molecule type" value="Genomic_DNA"/>
</dbReference>
<accession>A0A7Z0DAG8</accession>
<keyword evidence="1" id="KW-0378">Hydrolase</keyword>
<dbReference type="Proteomes" id="UP000527616">
    <property type="component" value="Unassembled WGS sequence"/>
</dbReference>
<organism evidence="3 4">
    <name type="scientific">Naumannella cuiyingiana</name>
    <dbReference type="NCBI Taxonomy" id="1347891"/>
    <lineage>
        <taxon>Bacteria</taxon>
        <taxon>Bacillati</taxon>
        <taxon>Actinomycetota</taxon>
        <taxon>Actinomycetes</taxon>
        <taxon>Propionibacteriales</taxon>
        <taxon>Propionibacteriaceae</taxon>
        <taxon>Naumannella</taxon>
    </lineage>
</organism>
<dbReference type="PANTHER" id="PTHR43798">
    <property type="entry name" value="MONOACYLGLYCEROL LIPASE"/>
    <property type="match status" value="1"/>
</dbReference>
<dbReference type="Gene3D" id="3.40.50.1820">
    <property type="entry name" value="alpha/beta hydrolase"/>
    <property type="match status" value="1"/>
</dbReference>
<dbReference type="InterPro" id="IPR000073">
    <property type="entry name" value="AB_hydrolase_1"/>
</dbReference>
<feature type="domain" description="AB hydrolase-1" evidence="2">
    <location>
        <begin position="31"/>
        <end position="191"/>
    </location>
</feature>
<dbReference type="PRINTS" id="PR00111">
    <property type="entry name" value="ABHYDROLASE"/>
</dbReference>
<comment type="caution">
    <text evidence="3">The sequence shown here is derived from an EMBL/GenBank/DDBJ whole genome shotgun (WGS) entry which is preliminary data.</text>
</comment>
<dbReference type="InterPro" id="IPR050266">
    <property type="entry name" value="AB_hydrolase_sf"/>
</dbReference>
<protein>
    <submittedName>
        <fullName evidence="3">Pimeloyl-ACP methyl ester carboxylesterase</fullName>
    </submittedName>
</protein>
<dbReference type="GO" id="GO:0016787">
    <property type="term" value="F:hydrolase activity"/>
    <property type="evidence" value="ECO:0007669"/>
    <property type="project" value="UniProtKB-KW"/>
</dbReference>
<reference evidence="3 4" key="1">
    <citation type="submission" date="2020-07" db="EMBL/GenBank/DDBJ databases">
        <title>Sequencing the genomes of 1000 actinobacteria strains.</title>
        <authorList>
            <person name="Klenk H.-P."/>
        </authorList>
    </citation>
    <scope>NUCLEOTIDE SEQUENCE [LARGE SCALE GENOMIC DNA]</scope>
    <source>
        <strain evidence="3 4">DSM 103164</strain>
    </source>
</reference>
<name>A0A7Z0DAG8_9ACTN</name>
<dbReference type="Pfam" id="PF00561">
    <property type="entry name" value="Abhydrolase_1"/>
    <property type="match status" value="1"/>
</dbReference>
<dbReference type="RefSeq" id="WP_179445550.1">
    <property type="nucleotide sequence ID" value="NZ_JACBZS010000001.1"/>
</dbReference>
<dbReference type="InterPro" id="IPR029058">
    <property type="entry name" value="AB_hydrolase_fold"/>
</dbReference>
<evidence type="ECO:0000313" key="4">
    <source>
        <dbReference type="Proteomes" id="UP000527616"/>
    </source>
</evidence>
<sequence length="294" mass="30952">MTAREPRELEIAVDGGTLHAFSYDGAEPDAPLVLALHGITGNHLAWAPLHRRVPGHTILAPDLRGRGLSSELPGPFGIARHADDAAAVLAEAGAHRPVVVVGHSMGAFVAAALAVRHPQLVERLVLVDGGAPLPKPPGMERAELSEAARAALGPAAERLSATFPTRDAYLAMFREHPALRDAWDADIEAYAGYDLAGTEPELASRTSAEAMLADFAELFVGGAAESIIDRLDRPAVALRAPRGLLDAAPLYPQGYLDTWASTLPHVTVAEVPDVNHYTIALGTGAERIAAELRG</sequence>